<dbReference type="NCBIfam" id="TIGR01509">
    <property type="entry name" value="HAD-SF-IA-v3"/>
    <property type="match status" value="1"/>
</dbReference>
<dbReference type="AlphaFoldDB" id="A0A5B8UHG8"/>
<dbReference type="InterPro" id="IPR023198">
    <property type="entry name" value="PGP-like_dom2"/>
</dbReference>
<evidence type="ECO:0000313" key="2">
    <source>
        <dbReference type="Proteomes" id="UP000321204"/>
    </source>
</evidence>
<dbReference type="Proteomes" id="UP000321204">
    <property type="component" value="Chromosome"/>
</dbReference>
<dbReference type="PRINTS" id="PR00413">
    <property type="entry name" value="HADHALOGNASE"/>
</dbReference>
<gene>
    <name evidence="1" type="ORF">FSB75_09355</name>
</gene>
<dbReference type="Gene3D" id="1.10.150.240">
    <property type="entry name" value="Putative phosphatase, domain 2"/>
    <property type="match status" value="1"/>
</dbReference>
<dbReference type="PANTHER" id="PTHR43611">
    <property type="entry name" value="ALPHA-D-GLUCOSE 1-PHOSPHATE PHOSPHATASE"/>
    <property type="match status" value="1"/>
</dbReference>
<evidence type="ECO:0000313" key="1">
    <source>
        <dbReference type="EMBL" id="QEC56091.1"/>
    </source>
</evidence>
<dbReference type="EMBL" id="CP042433">
    <property type="protein sequence ID" value="QEC56091.1"/>
    <property type="molecule type" value="Genomic_DNA"/>
</dbReference>
<dbReference type="PANTHER" id="PTHR43611:SF3">
    <property type="entry name" value="FLAVIN MONONUCLEOTIDE HYDROLASE 1, CHLOROPLATIC"/>
    <property type="match status" value="1"/>
</dbReference>
<dbReference type="SUPFAM" id="SSF56784">
    <property type="entry name" value="HAD-like"/>
    <property type="match status" value="1"/>
</dbReference>
<organism evidence="1 2">
    <name type="scientific">Flavisolibacter ginsenosidimutans</name>
    <dbReference type="NCBI Taxonomy" id="661481"/>
    <lineage>
        <taxon>Bacteria</taxon>
        <taxon>Pseudomonadati</taxon>
        <taxon>Bacteroidota</taxon>
        <taxon>Chitinophagia</taxon>
        <taxon>Chitinophagales</taxon>
        <taxon>Chitinophagaceae</taxon>
        <taxon>Flavisolibacter</taxon>
    </lineage>
</organism>
<accession>A0A5B8UHG8</accession>
<dbReference type="Gene3D" id="3.40.50.1000">
    <property type="entry name" value="HAD superfamily/HAD-like"/>
    <property type="match status" value="1"/>
</dbReference>
<dbReference type="SFLD" id="SFLDG01129">
    <property type="entry name" value="C1.5:_HAD__Beta-PGM__Phosphata"/>
    <property type="match status" value="1"/>
</dbReference>
<dbReference type="OrthoDB" id="9797415at2"/>
<dbReference type="SFLD" id="SFLDS00003">
    <property type="entry name" value="Haloacid_Dehalogenase"/>
    <property type="match status" value="1"/>
</dbReference>
<dbReference type="InterPro" id="IPR006439">
    <property type="entry name" value="HAD-SF_hydro_IA"/>
</dbReference>
<name>A0A5B8UHG8_9BACT</name>
<reference evidence="1 2" key="1">
    <citation type="journal article" date="2015" name="Int. J. Syst. Evol. Microbiol.">
        <title>Flavisolibacter ginsenosidimutans sp. nov., with ginsenoside-converting activity isolated from soil used for cultivating ginseng.</title>
        <authorList>
            <person name="Zhao Y."/>
            <person name="Liu Q."/>
            <person name="Kang M.S."/>
            <person name="Jin F."/>
            <person name="Yu H."/>
            <person name="Im W.T."/>
        </authorList>
    </citation>
    <scope>NUCLEOTIDE SEQUENCE [LARGE SCALE GENOMIC DNA]</scope>
    <source>
        <strain evidence="1 2">Gsoil 636</strain>
    </source>
</reference>
<dbReference type="GO" id="GO:0016787">
    <property type="term" value="F:hydrolase activity"/>
    <property type="evidence" value="ECO:0007669"/>
    <property type="project" value="UniProtKB-KW"/>
</dbReference>
<keyword evidence="1" id="KW-0378">Hydrolase</keyword>
<dbReference type="InterPro" id="IPR023214">
    <property type="entry name" value="HAD_sf"/>
</dbReference>
<sequence>MENISPKVLFLDIGGVLLTNGWGHESRQKAATEFGFDYERMNALHEIAFDVYEQGAVSLDYYLDTILFYEPRSFAKETFVQFMLSQSQLLPHTLDWLLQWKKTKPGLRIFSINNEPKELQEYRVKTFDLKRLYDGFICSCDVGLRKPDPRIYRLAMAVAAVEPDECIYIDDREVLVRAGSRQGMEAKTHKSFEETKDFLLGAF</sequence>
<dbReference type="Pfam" id="PF00702">
    <property type="entry name" value="Hydrolase"/>
    <property type="match status" value="1"/>
</dbReference>
<proteinExistence type="predicted"/>
<dbReference type="RefSeq" id="WP_146786097.1">
    <property type="nucleotide sequence ID" value="NZ_BAABIO010000001.1"/>
</dbReference>
<dbReference type="KEGG" id="fgg:FSB75_09355"/>
<dbReference type="InterPro" id="IPR036412">
    <property type="entry name" value="HAD-like_sf"/>
</dbReference>
<keyword evidence="2" id="KW-1185">Reference proteome</keyword>
<protein>
    <submittedName>
        <fullName evidence="1">HAD-IA family hydrolase</fullName>
    </submittedName>
</protein>